<dbReference type="Proteomes" id="UP000309340">
    <property type="component" value="Unassembled WGS sequence"/>
</dbReference>
<protein>
    <submittedName>
        <fullName evidence="3">Uncharacterized protein</fullName>
    </submittedName>
</protein>
<dbReference type="GO" id="GO:0003690">
    <property type="term" value="F:double-stranded DNA binding"/>
    <property type="evidence" value="ECO:0007669"/>
    <property type="project" value="TreeGrafter"/>
</dbReference>
<dbReference type="InterPro" id="IPR017946">
    <property type="entry name" value="PLC-like_Pdiesterase_TIM-brl"/>
</dbReference>
<dbReference type="OrthoDB" id="19045at2759"/>
<dbReference type="NCBIfam" id="TIGR01662">
    <property type="entry name" value="HAD-SF-IIIA"/>
    <property type="match status" value="1"/>
</dbReference>
<dbReference type="InterPro" id="IPR036412">
    <property type="entry name" value="HAD-like_sf"/>
</dbReference>
<gene>
    <name evidence="3" type="ORF">B0A55_03654</name>
</gene>
<dbReference type="Gene3D" id="3.40.50.300">
    <property type="entry name" value="P-loop containing nucleotide triphosphate hydrolases"/>
    <property type="match status" value="1"/>
</dbReference>
<dbReference type="InterPro" id="IPR006549">
    <property type="entry name" value="HAD-SF_hydro_IIIA"/>
</dbReference>
<dbReference type="NCBIfam" id="TIGR01664">
    <property type="entry name" value="DNA-3'-Pase"/>
    <property type="match status" value="1"/>
</dbReference>
<evidence type="ECO:0000256" key="2">
    <source>
        <dbReference type="SAM" id="SignalP"/>
    </source>
</evidence>
<dbReference type="SUPFAM" id="SSF56784">
    <property type="entry name" value="HAD-like"/>
    <property type="match status" value="1"/>
</dbReference>
<evidence type="ECO:0000313" key="4">
    <source>
        <dbReference type="Proteomes" id="UP000309340"/>
    </source>
</evidence>
<dbReference type="InterPro" id="IPR006551">
    <property type="entry name" value="Polynucleotide_phosphatase"/>
</dbReference>
<dbReference type="InterPro" id="IPR013954">
    <property type="entry name" value="PNK3P"/>
</dbReference>
<dbReference type="SUPFAM" id="SSF51695">
    <property type="entry name" value="PLC-like phosphodiesterases"/>
    <property type="match status" value="1"/>
</dbReference>
<dbReference type="GO" id="GO:0046403">
    <property type="term" value="F:polynucleotide 3'-phosphatase activity"/>
    <property type="evidence" value="ECO:0007669"/>
    <property type="project" value="TreeGrafter"/>
</dbReference>
<dbReference type="Pfam" id="PF26146">
    <property type="entry name" value="PI-PLC_X"/>
    <property type="match status" value="1"/>
</dbReference>
<feature type="signal peptide" evidence="2">
    <location>
        <begin position="1"/>
        <end position="18"/>
    </location>
</feature>
<dbReference type="STRING" id="329884.A0A4U0XTS1"/>
<dbReference type="EMBL" id="NAJQ01000080">
    <property type="protein sequence ID" value="TKA79886.1"/>
    <property type="molecule type" value="Genomic_DNA"/>
</dbReference>
<dbReference type="GO" id="GO:0006629">
    <property type="term" value="P:lipid metabolic process"/>
    <property type="evidence" value="ECO:0007669"/>
    <property type="project" value="InterPro"/>
</dbReference>
<dbReference type="InterPro" id="IPR023214">
    <property type="entry name" value="HAD_sf"/>
</dbReference>
<dbReference type="GO" id="GO:0006281">
    <property type="term" value="P:DNA repair"/>
    <property type="evidence" value="ECO:0007669"/>
    <property type="project" value="TreeGrafter"/>
</dbReference>
<dbReference type="Pfam" id="PF13671">
    <property type="entry name" value="AAA_33"/>
    <property type="match status" value="1"/>
</dbReference>
<proteinExistence type="predicted"/>
<dbReference type="GO" id="GO:0046404">
    <property type="term" value="F:ATP-dependent polydeoxyribonucleotide 5'-hydroxyl-kinase activity"/>
    <property type="evidence" value="ECO:0007669"/>
    <property type="project" value="TreeGrafter"/>
</dbReference>
<dbReference type="PANTHER" id="PTHR12083">
    <property type="entry name" value="BIFUNCTIONAL POLYNUCLEOTIDE PHOSPHATASE/KINASE"/>
    <property type="match status" value="1"/>
</dbReference>
<dbReference type="FunFam" id="3.40.50.300:FF:002548">
    <property type="entry name" value="DNA kinase/phosphatase Pnk1"/>
    <property type="match status" value="1"/>
</dbReference>
<accession>A0A4U0XTS1</accession>
<organism evidence="3 4">
    <name type="scientific">Friedmanniomyces simplex</name>
    <dbReference type="NCBI Taxonomy" id="329884"/>
    <lineage>
        <taxon>Eukaryota</taxon>
        <taxon>Fungi</taxon>
        <taxon>Dikarya</taxon>
        <taxon>Ascomycota</taxon>
        <taxon>Pezizomycotina</taxon>
        <taxon>Dothideomycetes</taxon>
        <taxon>Dothideomycetidae</taxon>
        <taxon>Mycosphaerellales</taxon>
        <taxon>Teratosphaeriaceae</taxon>
        <taxon>Friedmanniomyces</taxon>
    </lineage>
</organism>
<dbReference type="Gene3D" id="3.40.50.1000">
    <property type="entry name" value="HAD superfamily/HAD-like"/>
    <property type="match status" value="1"/>
</dbReference>
<keyword evidence="2" id="KW-0732">Signal</keyword>
<name>A0A4U0XTS1_9PEZI</name>
<reference evidence="3 4" key="1">
    <citation type="submission" date="2017-03" db="EMBL/GenBank/DDBJ databases">
        <title>Genomes of endolithic fungi from Antarctica.</title>
        <authorList>
            <person name="Coleine C."/>
            <person name="Masonjones S."/>
            <person name="Stajich J.E."/>
        </authorList>
    </citation>
    <scope>NUCLEOTIDE SEQUENCE [LARGE SCALE GENOMIC DNA]</scope>
    <source>
        <strain evidence="3 4">CCFEE 5184</strain>
    </source>
</reference>
<sequence>MIPTSLWLLCLSVLGARAQSTGVTYTGTLSTLSAVATSDFEGSQYTYLTSTGQTTARTSSSMTATSGTSNGTASSTTASNSQTTRSQSSQSLLNIAGTASSRSGNGTATAASATSSAPLPSNTLPCNNYPEFCNRQYSNITEVCAHNSAFVVKNNAASNQALSINDQLNDGIRMLQGETHFVNNTIYNCHTTCSLLNAGTWQSMLETLVSWLESNPYDVVTVLIVNSDFVAVGNYTAPIENSGIRNYLYEPEYVPQHRDQWPTLGEMILSGKRVVMFMDYNANQTAVPYILDEFSHIFETPFSPTNQTFPCTEQRPPKLDPKTARNEYMYLANHNLNTAVDLSALTGGSSSEALLIPNYSELNVSNGGENQYGQLEAMRQNCTSNWDRPPNFLLVDYYNEGIPSAGSVFEVAARANGVTYNRRCCGYAPSSAAPALRSGYAALAVAVLFAGLMACALDVDRPKPLKVAAFDFDDTLVTTKSGNKFSKGADDWRWWNAAVPARLKQLNDDGYAIVVVSNQAAVSLRTDAKSPKDGMRSVNNLKGKVAAVLNTLDLPITMYAATEHDLFRKPRTGMWEQMLKDYGLTDHGDIDHEKCIFVGDAAGREADKAAGVRKDHSCCDRDFAANVGIAFQTPEEYFLREPAGPFVRTFDPAAYLDVELTVQTGATPIVFTKKHDVEIVLFCGSPGAGKSTFYWKHLQPLGYERVNQDILKSRDKCMKVATQHIEDGKSVVVDNTNADVETRASWVGLATKLQVPIRLVHFTATAKLCEHNDTVRALTGDVMNPEKRTLLPKIAFTGFAARYREPRIEEGFQDVTRIGFKFGGSEEERAIWGRFWIS</sequence>
<comment type="caution">
    <text evidence="3">The sequence shown here is derived from an EMBL/GenBank/DDBJ whole genome shotgun (WGS) entry which is preliminary data.</text>
</comment>
<evidence type="ECO:0000256" key="1">
    <source>
        <dbReference type="SAM" id="MobiDB-lite"/>
    </source>
</evidence>
<dbReference type="GO" id="GO:0008081">
    <property type="term" value="F:phosphoric diester hydrolase activity"/>
    <property type="evidence" value="ECO:0007669"/>
    <property type="project" value="InterPro"/>
</dbReference>
<dbReference type="InterPro" id="IPR027417">
    <property type="entry name" value="P-loop_NTPase"/>
</dbReference>
<evidence type="ECO:0000313" key="3">
    <source>
        <dbReference type="EMBL" id="TKA79886.1"/>
    </source>
</evidence>
<dbReference type="PANTHER" id="PTHR12083:SF9">
    <property type="entry name" value="BIFUNCTIONAL POLYNUCLEOTIDE PHOSPHATASE_KINASE"/>
    <property type="match status" value="1"/>
</dbReference>
<dbReference type="Pfam" id="PF08645">
    <property type="entry name" value="PNK3P"/>
    <property type="match status" value="1"/>
</dbReference>
<feature type="chain" id="PRO_5020786884" evidence="2">
    <location>
        <begin position="19"/>
        <end position="838"/>
    </location>
</feature>
<feature type="compositionally biased region" description="Low complexity" evidence="1">
    <location>
        <begin position="56"/>
        <end position="117"/>
    </location>
</feature>
<feature type="region of interest" description="Disordered" evidence="1">
    <location>
        <begin position="56"/>
        <end position="120"/>
    </location>
</feature>
<dbReference type="FunFam" id="3.40.50.1000:FF:000078">
    <property type="entry name" value="Bifunctional polynucleotide phosphatase/kinase"/>
    <property type="match status" value="1"/>
</dbReference>
<dbReference type="CDD" id="cd01625">
    <property type="entry name" value="HAD_PNP"/>
    <property type="match status" value="1"/>
</dbReference>
<keyword evidence="4" id="KW-1185">Reference proteome</keyword>
<dbReference type="AlphaFoldDB" id="A0A4U0XTS1"/>
<dbReference type="Gene3D" id="3.20.20.190">
    <property type="entry name" value="Phosphatidylinositol (PI) phosphodiesterase"/>
    <property type="match status" value="1"/>
</dbReference>
<dbReference type="SUPFAM" id="SSF52540">
    <property type="entry name" value="P-loop containing nucleoside triphosphate hydrolases"/>
    <property type="match status" value="1"/>
</dbReference>